<dbReference type="EMBL" id="CP000249">
    <property type="protein sequence ID" value="ABD10702.1"/>
    <property type="molecule type" value="Genomic_DNA"/>
</dbReference>
<dbReference type="KEGG" id="fra:Francci3_1325"/>
<dbReference type="RefSeq" id="WP_011435768.1">
    <property type="nucleotide sequence ID" value="NC_007777.1"/>
</dbReference>
<keyword evidence="3 4" id="KW-0949">S-adenosyl-L-methionine</keyword>
<dbReference type="SUPFAM" id="SSF50249">
    <property type="entry name" value="Nucleic acid-binding proteins"/>
    <property type="match status" value="1"/>
</dbReference>
<keyword evidence="7" id="KW-1185">Reference proteome</keyword>
<feature type="binding site" evidence="4">
    <location>
        <position position="306"/>
    </location>
    <ligand>
        <name>S-adenosyl-L-methionine</name>
        <dbReference type="ChEBI" id="CHEBI:59789"/>
    </ligand>
</feature>
<dbReference type="PANTHER" id="PTHR11061:SF30">
    <property type="entry name" value="TRNA (URACIL(54)-C(5))-METHYLTRANSFERASE"/>
    <property type="match status" value="1"/>
</dbReference>
<protein>
    <submittedName>
        <fullName evidence="6">23S rRNA m(5)U-1939 methyltransferase</fullName>
        <ecNumber evidence="6">2.1.1.-</ecNumber>
    </submittedName>
</protein>
<dbReference type="PROSITE" id="PS50926">
    <property type="entry name" value="TRAM"/>
    <property type="match status" value="1"/>
</dbReference>
<reference evidence="6 7" key="1">
    <citation type="journal article" date="2007" name="Genome Res.">
        <title>Genome characteristics of facultatively symbiotic Frankia sp. strains reflect host range and host plant biogeography.</title>
        <authorList>
            <person name="Normand P."/>
            <person name="Lapierre P."/>
            <person name="Tisa L.S."/>
            <person name="Gogarten J.P."/>
            <person name="Alloisio N."/>
            <person name="Bagnarol E."/>
            <person name="Bassi C.A."/>
            <person name="Berry A.M."/>
            <person name="Bickhart D.M."/>
            <person name="Choisne N."/>
            <person name="Couloux A."/>
            <person name="Cournoyer B."/>
            <person name="Cruveiller S."/>
            <person name="Daubin V."/>
            <person name="Demange N."/>
            <person name="Francino M.P."/>
            <person name="Goltsman E."/>
            <person name="Huang Y."/>
            <person name="Kopp O.R."/>
            <person name="Labarre L."/>
            <person name="Lapidus A."/>
            <person name="Lavire C."/>
            <person name="Marechal J."/>
            <person name="Martinez M."/>
            <person name="Mastronunzio J.E."/>
            <person name="Mullin B.C."/>
            <person name="Niemann J."/>
            <person name="Pujic P."/>
            <person name="Rawnsley T."/>
            <person name="Rouy Z."/>
            <person name="Schenowitz C."/>
            <person name="Sellstedt A."/>
            <person name="Tavares F."/>
            <person name="Tomkins J.P."/>
            <person name="Vallenet D."/>
            <person name="Valverde C."/>
            <person name="Wall L.G."/>
            <person name="Wang Y."/>
            <person name="Medigue C."/>
            <person name="Benson D.R."/>
        </authorList>
    </citation>
    <scope>NUCLEOTIDE SEQUENCE [LARGE SCALE GENOMIC DNA]</scope>
    <source>
        <strain evidence="7">DSM 45818 / CECT 9043 / CcI3</strain>
    </source>
</reference>
<dbReference type="AlphaFoldDB" id="Q2JDE0"/>
<feature type="binding site" evidence="4">
    <location>
        <position position="335"/>
    </location>
    <ligand>
        <name>S-adenosyl-L-methionine</name>
        <dbReference type="ChEBI" id="CHEBI:59789"/>
    </ligand>
</feature>
<dbReference type="PROSITE" id="PS01231">
    <property type="entry name" value="TRMA_2"/>
    <property type="match status" value="1"/>
</dbReference>
<name>Q2JDE0_FRACC</name>
<evidence type="ECO:0000256" key="3">
    <source>
        <dbReference type="ARBA" id="ARBA00022691"/>
    </source>
</evidence>
<dbReference type="InterPro" id="IPR030391">
    <property type="entry name" value="MeTrfase_TrmA_CS"/>
</dbReference>
<feature type="binding site" evidence="4">
    <location>
        <position position="409"/>
    </location>
    <ligand>
        <name>S-adenosyl-L-methionine</name>
        <dbReference type="ChEBI" id="CHEBI:59789"/>
    </ligand>
</feature>
<evidence type="ECO:0000256" key="4">
    <source>
        <dbReference type="PROSITE-ProRule" id="PRU01024"/>
    </source>
</evidence>
<proteinExistence type="inferred from homology"/>
<dbReference type="Proteomes" id="UP000001937">
    <property type="component" value="Chromosome"/>
</dbReference>
<gene>
    <name evidence="6" type="ordered locus">Francci3_1325</name>
</gene>
<dbReference type="InterPro" id="IPR029063">
    <property type="entry name" value="SAM-dependent_MTases_sf"/>
</dbReference>
<dbReference type="GO" id="GO:0070475">
    <property type="term" value="P:rRNA base methylation"/>
    <property type="evidence" value="ECO:0007669"/>
    <property type="project" value="TreeGrafter"/>
</dbReference>
<dbReference type="InterPro" id="IPR010280">
    <property type="entry name" value="U5_MeTrfase_fam"/>
</dbReference>
<organism evidence="6 7">
    <name type="scientific">Frankia casuarinae (strain DSM 45818 / CECT 9043 / HFP020203 / CcI3)</name>
    <dbReference type="NCBI Taxonomy" id="106370"/>
    <lineage>
        <taxon>Bacteria</taxon>
        <taxon>Bacillati</taxon>
        <taxon>Actinomycetota</taxon>
        <taxon>Actinomycetes</taxon>
        <taxon>Frankiales</taxon>
        <taxon>Frankiaceae</taxon>
        <taxon>Frankia</taxon>
    </lineage>
</organism>
<evidence type="ECO:0000259" key="5">
    <source>
        <dbReference type="PROSITE" id="PS50926"/>
    </source>
</evidence>
<dbReference type="GO" id="GO:0070041">
    <property type="term" value="F:rRNA (uridine-C5-)-methyltransferase activity"/>
    <property type="evidence" value="ECO:0007669"/>
    <property type="project" value="TreeGrafter"/>
</dbReference>
<dbReference type="Gene3D" id="3.40.50.150">
    <property type="entry name" value="Vaccinia Virus protein VP39"/>
    <property type="match status" value="1"/>
</dbReference>
<keyword evidence="2 4" id="KW-0808">Transferase</keyword>
<evidence type="ECO:0000313" key="7">
    <source>
        <dbReference type="Proteomes" id="UP000001937"/>
    </source>
</evidence>
<dbReference type="HOGENOM" id="CLU_014689_7_0_11"/>
<dbReference type="eggNOG" id="COG2265">
    <property type="taxonomic scope" value="Bacteria"/>
</dbReference>
<dbReference type="Pfam" id="PF01938">
    <property type="entry name" value="TRAM"/>
    <property type="match status" value="1"/>
</dbReference>
<dbReference type="Pfam" id="PF05958">
    <property type="entry name" value="tRNA_U5-meth_tr"/>
    <property type="match status" value="1"/>
</dbReference>
<feature type="active site" description="Nucleophile" evidence="4">
    <location>
        <position position="436"/>
    </location>
</feature>
<evidence type="ECO:0000256" key="1">
    <source>
        <dbReference type="ARBA" id="ARBA00022603"/>
    </source>
</evidence>
<dbReference type="InterPro" id="IPR002792">
    <property type="entry name" value="TRAM_dom"/>
</dbReference>
<dbReference type="SUPFAM" id="SSF53335">
    <property type="entry name" value="S-adenosyl-L-methionine-dependent methyltransferases"/>
    <property type="match status" value="1"/>
</dbReference>
<dbReference type="PANTHER" id="PTHR11061">
    <property type="entry name" value="RNA M5U METHYLTRANSFERASE"/>
    <property type="match status" value="1"/>
</dbReference>
<dbReference type="InterPro" id="IPR012340">
    <property type="entry name" value="NA-bd_OB-fold"/>
</dbReference>
<dbReference type="STRING" id="106370.Francci3_1325"/>
<comment type="similarity">
    <text evidence="4">Belongs to the class I-like SAM-binding methyltransferase superfamily. RNA M5U methyltransferase family.</text>
</comment>
<feature type="binding site" evidence="4">
    <location>
        <position position="359"/>
    </location>
    <ligand>
        <name>S-adenosyl-L-methionine</name>
        <dbReference type="ChEBI" id="CHEBI:59789"/>
    </ligand>
</feature>
<dbReference type="PhylomeDB" id="Q2JDE0"/>
<dbReference type="OrthoDB" id="9804590at2"/>
<accession>Q2JDE0</accession>
<dbReference type="PROSITE" id="PS51687">
    <property type="entry name" value="SAM_MT_RNA_M5U"/>
    <property type="match status" value="1"/>
</dbReference>
<sequence>MSRQRRPARSRVFGGTARQARVPGIAVGSLLDLDVGPVAHGGFCVARSGGRVVFVRHALPGERIRARVTDASHERYWRADAVAVLTPSPDRVVAPCPHAGPGLCGGCDWQHAGLAAQRRGKAEVVADALRRFGGLDARVSPAHAGSGLGTAAEAGPGAEPALEVLVEAVPVGGPERLTGSDRPGGADDGLAWRTRMRFAVTAGGEVGLRASRSHEVVATPDCRIAHPLVLAALAGRRFPGADAVEVAASPATGQVAVAVHPAGAGTVVNDEHAGTGEDPGEVGAPGEVVEVVGGRRFRLGPEVFWQVHPAAPGVLVDAVREALRPRAGETALDLYAGTGLFAAFLAEDVGAAGRVIALESDAASVAAAANNLADLPWVSLRALRVTPATVRGVVGTGGPAGRVDLAVLDPPRTGAGPAVVAALLAHRPRAVAYVACDPVALGRDLAAAAAAGYDLVVLRAFDLFPMTAHVECVALLEPRGADRNPNLV</sequence>
<dbReference type="Gene3D" id="2.40.50.140">
    <property type="entry name" value="Nucleic acid-binding proteins"/>
    <property type="match status" value="1"/>
</dbReference>
<evidence type="ECO:0000256" key="2">
    <source>
        <dbReference type="ARBA" id="ARBA00022679"/>
    </source>
</evidence>
<keyword evidence="1 4" id="KW-0489">Methyltransferase</keyword>
<evidence type="ECO:0000313" key="6">
    <source>
        <dbReference type="EMBL" id="ABD10702.1"/>
    </source>
</evidence>
<dbReference type="EC" id="2.1.1.-" evidence="6"/>
<feature type="domain" description="TRAM" evidence="5">
    <location>
        <begin position="24"/>
        <end position="83"/>
    </location>
</feature>